<name>A0A1Y5HWJ3_OSTTA</name>
<dbReference type="EMBL" id="KZ155840">
    <property type="protein sequence ID" value="OUS41659.1"/>
    <property type="molecule type" value="Genomic_DNA"/>
</dbReference>
<organism evidence="2">
    <name type="scientific">Ostreococcus tauri</name>
    <name type="common">Marine green alga</name>
    <dbReference type="NCBI Taxonomy" id="70448"/>
    <lineage>
        <taxon>Eukaryota</taxon>
        <taxon>Viridiplantae</taxon>
        <taxon>Chlorophyta</taxon>
        <taxon>Mamiellophyceae</taxon>
        <taxon>Mamiellales</taxon>
        <taxon>Bathycoccaceae</taxon>
        <taxon>Ostreococcus</taxon>
    </lineage>
</organism>
<evidence type="ECO:0000313" key="2">
    <source>
        <dbReference type="EMBL" id="OUS41659.1"/>
    </source>
</evidence>
<accession>A0A1Y5HWJ3</accession>
<evidence type="ECO:0000259" key="1">
    <source>
        <dbReference type="Pfam" id="PF01755"/>
    </source>
</evidence>
<proteinExistence type="predicted"/>
<dbReference type="InterPro" id="IPR002654">
    <property type="entry name" value="Glyco_trans_25"/>
</dbReference>
<gene>
    <name evidence="2" type="ORF">BE221DRAFT_65026</name>
</gene>
<protein>
    <recommendedName>
        <fullName evidence="1">Glycosyl transferase family 25 domain-containing protein</fullName>
    </recommendedName>
</protein>
<dbReference type="AlphaFoldDB" id="A0A1Y5HWJ3"/>
<dbReference type="eggNOG" id="ENOG502R73R">
    <property type="taxonomic scope" value="Eukaryota"/>
</dbReference>
<reference evidence="2" key="1">
    <citation type="submission" date="2017-04" db="EMBL/GenBank/DDBJ databases">
        <title>Population genomics of picophytoplankton unveils novel chromosome hypervariability.</title>
        <authorList>
            <consortium name="DOE Joint Genome Institute"/>
            <person name="Blanc-Mathieu R."/>
            <person name="Krasovec M."/>
            <person name="Hebrard M."/>
            <person name="Yau S."/>
            <person name="Desgranges E."/>
            <person name="Martin J."/>
            <person name="Schackwitz W."/>
            <person name="Kuo A."/>
            <person name="Salin G."/>
            <person name="Donnadieu C."/>
            <person name="Desdevises Y."/>
            <person name="Sanchez-Ferandin S."/>
            <person name="Moreau H."/>
            <person name="Rivals E."/>
            <person name="Grigoriev I.V."/>
            <person name="Grimsley N."/>
            <person name="Eyre-Walker A."/>
            <person name="Piganeau G."/>
        </authorList>
    </citation>
    <scope>NUCLEOTIDE SEQUENCE [LARGE SCALE GENOMIC DNA]</scope>
    <source>
        <strain evidence="2">RCC 1115</strain>
    </source>
</reference>
<sequence>MNSPLLARLTRVLSQFHRSGTDSTRVVCTLRSRARTRGVYARLSRATCIALFLTFLSVSCGTFSKSWTRVIPRARRELRRNFLRDWKRTLEDGRDGENFHTSKEFEVRIISLRRGRERSLESARSLDEQGITWSYHDAVDGLDELDVKSLNKYAGRKKRTRVDATRHIPRSTLVQLKRAYDNAKRPSHAIGQSLHERLRFGCYLSHVSLWRRVIRAEAPLAIVLEDDAAVSSNFTSALVLILHKLPIDWDVLFLNGCFKKFGPAFADGIRQSRGGLCTYSYVISAKGAFTLMRRATLRSEKPIDHVLDGEILAGRLLAFHADPPLARTVPKTSTLAY</sequence>
<feature type="domain" description="Glycosyl transferase family 25" evidence="1">
    <location>
        <begin position="109"/>
        <end position="246"/>
    </location>
</feature>
<dbReference type="Pfam" id="PF01755">
    <property type="entry name" value="Glyco_transf_25"/>
    <property type="match status" value="1"/>
</dbReference>
<dbReference type="Proteomes" id="UP000195557">
    <property type="component" value="Unassembled WGS sequence"/>
</dbReference>